<evidence type="ECO:0000256" key="3">
    <source>
        <dbReference type="ARBA" id="ARBA00023125"/>
    </source>
</evidence>
<evidence type="ECO:0000256" key="2">
    <source>
        <dbReference type="ARBA" id="ARBA00023015"/>
    </source>
</evidence>
<dbReference type="eggNOG" id="COG0583">
    <property type="taxonomic scope" value="Bacteria"/>
</dbReference>
<dbReference type="STRING" id="157783.LK03_19090"/>
<dbReference type="GO" id="GO:0032993">
    <property type="term" value="C:protein-DNA complex"/>
    <property type="evidence" value="ECO:0007669"/>
    <property type="project" value="TreeGrafter"/>
</dbReference>
<evidence type="ECO:0000259" key="5">
    <source>
        <dbReference type="PROSITE" id="PS50931"/>
    </source>
</evidence>
<accession>A0A089WPN7</accession>
<gene>
    <name evidence="6" type="ORF">LK03_19090</name>
</gene>
<dbReference type="InterPro" id="IPR036390">
    <property type="entry name" value="WH_DNA-bd_sf"/>
</dbReference>
<evidence type="ECO:0000313" key="6">
    <source>
        <dbReference type="EMBL" id="AIR91240.1"/>
    </source>
</evidence>
<organism evidence="6 7">
    <name type="scientific">Pseudomonas cremoricolorata</name>
    <dbReference type="NCBI Taxonomy" id="157783"/>
    <lineage>
        <taxon>Bacteria</taxon>
        <taxon>Pseudomonadati</taxon>
        <taxon>Pseudomonadota</taxon>
        <taxon>Gammaproteobacteria</taxon>
        <taxon>Pseudomonadales</taxon>
        <taxon>Pseudomonadaceae</taxon>
        <taxon>Pseudomonas</taxon>
    </lineage>
</organism>
<keyword evidence="4" id="KW-0804">Transcription</keyword>
<evidence type="ECO:0000256" key="1">
    <source>
        <dbReference type="ARBA" id="ARBA00009437"/>
    </source>
</evidence>
<dbReference type="InterPro" id="IPR000847">
    <property type="entry name" value="LysR_HTH_N"/>
</dbReference>
<dbReference type="InterPro" id="IPR005119">
    <property type="entry name" value="LysR_subst-bd"/>
</dbReference>
<keyword evidence="7" id="KW-1185">Reference proteome</keyword>
<keyword evidence="2" id="KW-0805">Transcription regulation</keyword>
<name>A0A089WPN7_9PSED</name>
<dbReference type="InterPro" id="IPR036388">
    <property type="entry name" value="WH-like_DNA-bd_sf"/>
</dbReference>
<dbReference type="OrthoDB" id="5289754at2"/>
<dbReference type="SUPFAM" id="SSF46785">
    <property type="entry name" value="Winged helix' DNA-binding domain"/>
    <property type="match status" value="1"/>
</dbReference>
<reference evidence="6 7" key="1">
    <citation type="submission" date="2014-09" db="EMBL/GenBank/DDBJ databases">
        <authorList>
            <person name="Chan K.-G."/>
        </authorList>
    </citation>
    <scope>NUCLEOTIDE SEQUENCE [LARGE SCALE GENOMIC DNA]</scope>
    <source>
        <strain evidence="6 7">ND07</strain>
    </source>
</reference>
<dbReference type="Pfam" id="PF03466">
    <property type="entry name" value="LysR_substrate"/>
    <property type="match status" value="1"/>
</dbReference>
<dbReference type="EMBL" id="CP009455">
    <property type="protein sequence ID" value="AIR91240.1"/>
    <property type="molecule type" value="Genomic_DNA"/>
</dbReference>
<feature type="domain" description="HTH lysR-type" evidence="5">
    <location>
        <begin position="2"/>
        <end position="59"/>
    </location>
</feature>
<dbReference type="RefSeq" id="WP_038413994.1">
    <property type="nucleotide sequence ID" value="NZ_CP009455.1"/>
</dbReference>
<dbReference type="AlphaFoldDB" id="A0A089WPN7"/>
<evidence type="ECO:0000256" key="4">
    <source>
        <dbReference type="ARBA" id="ARBA00023163"/>
    </source>
</evidence>
<dbReference type="KEGG" id="psw:LK03_19090"/>
<dbReference type="Gene3D" id="3.40.190.10">
    <property type="entry name" value="Periplasmic binding protein-like II"/>
    <property type="match status" value="2"/>
</dbReference>
<dbReference type="PANTHER" id="PTHR30346:SF0">
    <property type="entry name" value="HCA OPERON TRANSCRIPTIONAL ACTIVATOR HCAR"/>
    <property type="match status" value="1"/>
</dbReference>
<dbReference type="Proteomes" id="UP000029493">
    <property type="component" value="Chromosome"/>
</dbReference>
<dbReference type="CDD" id="cd08414">
    <property type="entry name" value="PBP2_LTTR_aromatics_like"/>
    <property type="match status" value="1"/>
</dbReference>
<dbReference type="GO" id="GO:0003700">
    <property type="term" value="F:DNA-binding transcription factor activity"/>
    <property type="evidence" value="ECO:0007669"/>
    <property type="project" value="InterPro"/>
</dbReference>
<dbReference type="PANTHER" id="PTHR30346">
    <property type="entry name" value="TRANSCRIPTIONAL DUAL REGULATOR HCAR-RELATED"/>
    <property type="match status" value="1"/>
</dbReference>
<dbReference type="Pfam" id="PF00126">
    <property type="entry name" value="HTH_1"/>
    <property type="match status" value="1"/>
</dbReference>
<proteinExistence type="inferred from homology"/>
<keyword evidence="3" id="KW-0238">DNA-binding</keyword>
<evidence type="ECO:0000313" key="7">
    <source>
        <dbReference type="Proteomes" id="UP000029493"/>
    </source>
</evidence>
<dbReference type="PRINTS" id="PR00039">
    <property type="entry name" value="HTHLYSR"/>
</dbReference>
<sequence>MIETRLLQQFIAVAEELHFNRAAQRLHMAQPPLSQAIRRLEQDIGAPLFERNSRSVVLTPAGTVFLQWARTVLETLDQGVEHTRRVAQGMEGHLTLTFINLAPYRQLLQVLRHFRSDYPAVALTMQEATTQEQVDALEHGRADLAFMRPPGRTAPGLRWITLLEEPIILALPASHRLATTDPVPLAALADDDFVASPRHLGQGFHDQIVQLCHAAGFAPRIVQQARHLQTLVALVAGEFGVALLPASMMDATRDDVVFRAIEVNTSEQLRHVPLLMAWREQTPSVIRDQLIERLREGLSIDTS</sequence>
<dbReference type="Gene3D" id="1.10.10.10">
    <property type="entry name" value="Winged helix-like DNA-binding domain superfamily/Winged helix DNA-binding domain"/>
    <property type="match status" value="1"/>
</dbReference>
<protein>
    <submittedName>
        <fullName evidence="6">LysR family transcriptional regulator</fullName>
    </submittedName>
</protein>
<comment type="similarity">
    <text evidence="1">Belongs to the LysR transcriptional regulatory family.</text>
</comment>
<dbReference type="SUPFAM" id="SSF53850">
    <property type="entry name" value="Periplasmic binding protein-like II"/>
    <property type="match status" value="1"/>
</dbReference>
<dbReference type="GO" id="GO:0003677">
    <property type="term" value="F:DNA binding"/>
    <property type="evidence" value="ECO:0007669"/>
    <property type="project" value="UniProtKB-KW"/>
</dbReference>
<dbReference type="FunFam" id="1.10.10.10:FF:000001">
    <property type="entry name" value="LysR family transcriptional regulator"/>
    <property type="match status" value="1"/>
</dbReference>
<dbReference type="PROSITE" id="PS50931">
    <property type="entry name" value="HTH_LYSR"/>
    <property type="match status" value="1"/>
</dbReference>